<keyword evidence="8" id="KW-0051">Antiviral defense</keyword>
<comment type="caution">
    <text evidence="11">The sequence shown here is derived from an EMBL/GenBank/DDBJ whole genome shotgun (WGS) entry which is preliminary data.</text>
</comment>
<sequence length="1192" mass="127512">MTEFPTFSEFFAAVTDTEPYDWQVACAEHIERSGWPDTIDVQTGLGKTSTVTMAVYELARQLHVGGRRSAPLRIFHVIDRNSIVEQSACDVERVANAVNTATTGPLYTVGETLRSTLPEFEPGLAVAHAVYRGTRRSGPRLRAFGCTITSMTAHQMVSQLLFRGFGVSAGSRPIHAGLIGVDSLILFDEPHLSQPSLTTLSDVVRLQSGSSDLGVPRLRVVTLGATTRPTTDLRTVFPGPHRQHLLADDTKVARRVEASRDITLSVVAGKSDATFVRQLVRHAVDAHAANPHGSVGIIVNTVAVARDVAKTIAKTVDDVVFMTSRVRPVDRADVQMRPGSIVVATQCIEVGVDIAFDTLVTEACPMPSLVQRIGRLNRDGERAGNGYLVSAESSSGPIARAGSAAVYGAEPIVATMKLLYDLSVDGNVDASLAAQRDWRTSDPALWPPEQRHATLTHANIPKLTMTNPRLSEDLDVDAYIQGPDAEPVSDVQIAWRADLASLIDCPPLADELVSIPISSLRDFLNGRRTTPVGMSDAGGSAPADSPGQSTGPRPKALVRGEHDAWAAPKGPLYPGDVVVIDAGDGGYSTYGWDPQSSARVADMSAAVSLRGGRGGARSFPLHESSLRQVLTADDLQHVLALIADADPADPEQRAEVLAAMNKSLDGVAAPIDAVVEGTTGGLIAQIRSTVDRRSSTARQSLAAHLEQVGTWACADAGSVGLVDPLIDAITAAALHHDDGKAAPTWQRRATGGKSVDEPIAKYVRQLPPGRVDSYLRSLSCPSGWRHDAHSFHMSIGRSDPILVAHLIASHHGWFRPFAPPVNTDGFDLTATEVDSQRFGASHARDFETLNRRYGPWGLAFLEAVVRLADWRASEHPTNVSAPETMPNFAASESNSKFEGHPTEIMLTGLTSTPTAGWFAVSGLLGAAEKLGMTAKVRWQPPSESDPRPMVPVLRIGGDLSALVEEVWTGTDFTQSDKLASGLLGHPLVPKYQKTAATDAIRSLLLKSDENTTALVAGVINDAVPANPKMELAMTAISNNSSFGKVAVEALQAPAEEAVKALLDPDVGYTYTNCDGGFDRSTVSNPLVNGIGEHGRRSTRGVLAPLVMEGFAVLGAPPRGGHGVHDRQLTLPLPTRFTDLPELRALLLVSAGIRIPRSWSWKSISCDWRLVATKTMLNKYDAHWDATFAQRSS</sequence>
<dbReference type="Gene3D" id="1.10.3210.30">
    <property type="match status" value="1"/>
</dbReference>
<evidence type="ECO:0000256" key="6">
    <source>
        <dbReference type="ARBA" id="ARBA00022806"/>
    </source>
</evidence>
<dbReference type="GO" id="GO:0004519">
    <property type="term" value="F:endonuclease activity"/>
    <property type="evidence" value="ECO:0007669"/>
    <property type="project" value="UniProtKB-KW"/>
</dbReference>
<keyword evidence="7" id="KW-0067">ATP-binding</keyword>
<accession>A0A840EW10</accession>
<proteinExistence type="inferred from homology"/>
<evidence type="ECO:0000256" key="9">
    <source>
        <dbReference type="SAM" id="MobiDB-lite"/>
    </source>
</evidence>
<keyword evidence="11" id="KW-0255">Endonuclease</keyword>
<reference evidence="11 12" key="1">
    <citation type="submission" date="2020-08" db="EMBL/GenBank/DDBJ databases">
        <title>Sequencing the genomes of 1000 actinobacteria strains.</title>
        <authorList>
            <person name="Klenk H.-P."/>
        </authorList>
    </citation>
    <scope>NUCLEOTIDE SEQUENCE [LARGE SCALE GENOMIC DNA]</scope>
    <source>
        <strain evidence="11 12">DSM 45298</strain>
    </source>
</reference>
<dbReference type="GO" id="GO:0051607">
    <property type="term" value="P:defense response to virus"/>
    <property type="evidence" value="ECO:0007669"/>
    <property type="project" value="UniProtKB-KW"/>
</dbReference>
<comment type="similarity">
    <text evidence="1">In the N-terminal section; belongs to the CRISPR-associated nuclease Cas3-HD family.</text>
</comment>
<evidence type="ECO:0000259" key="10">
    <source>
        <dbReference type="PROSITE" id="PS51643"/>
    </source>
</evidence>
<dbReference type="RefSeq" id="WP_183369663.1">
    <property type="nucleotide sequence ID" value="NZ_BAABHL010000049.1"/>
</dbReference>
<comment type="similarity">
    <text evidence="2">In the central section; belongs to the CRISPR-associated helicase Cas3 family.</text>
</comment>
<dbReference type="AlphaFoldDB" id="A0A840EW10"/>
<dbReference type="EC" id="3.6.4.-" evidence="11"/>
<gene>
    <name evidence="11" type="ORF">BKA16_001055</name>
</gene>
<dbReference type="GO" id="GO:0016787">
    <property type="term" value="F:hydrolase activity"/>
    <property type="evidence" value="ECO:0007669"/>
    <property type="project" value="UniProtKB-KW"/>
</dbReference>
<evidence type="ECO:0000256" key="1">
    <source>
        <dbReference type="ARBA" id="ARBA00006847"/>
    </source>
</evidence>
<name>A0A840EW10_9ACTN</name>
<dbReference type="EC" id="3.1.-.-" evidence="11"/>
<keyword evidence="12" id="KW-1185">Reference proteome</keyword>
<keyword evidence="4" id="KW-0547">Nucleotide-binding</keyword>
<protein>
    <submittedName>
        <fullName evidence="11">CRISPR-associated endonuclease/helicase Cas3</fullName>
        <ecNumber evidence="11">3.1.-.-</ecNumber>
        <ecNumber evidence="11">3.6.4.-</ecNumber>
    </submittedName>
</protein>
<dbReference type="InterPro" id="IPR006483">
    <property type="entry name" value="CRISPR-assoc_Cas3_HD"/>
</dbReference>
<dbReference type="InterPro" id="IPR038257">
    <property type="entry name" value="CRISPR-assoc_Cas3_HD_sf"/>
</dbReference>
<keyword evidence="11" id="KW-0540">Nuclease</keyword>
<dbReference type="EMBL" id="JACIFP010000001">
    <property type="protein sequence ID" value="MBB4134503.1"/>
    <property type="molecule type" value="Genomic_DNA"/>
</dbReference>
<evidence type="ECO:0000256" key="2">
    <source>
        <dbReference type="ARBA" id="ARBA00009046"/>
    </source>
</evidence>
<feature type="region of interest" description="Disordered" evidence="9">
    <location>
        <begin position="530"/>
        <end position="556"/>
    </location>
</feature>
<dbReference type="Proteomes" id="UP000551501">
    <property type="component" value="Unassembled WGS sequence"/>
</dbReference>
<evidence type="ECO:0000256" key="5">
    <source>
        <dbReference type="ARBA" id="ARBA00022801"/>
    </source>
</evidence>
<dbReference type="InterPro" id="IPR054712">
    <property type="entry name" value="Cas3-like_dom"/>
</dbReference>
<dbReference type="SUPFAM" id="SSF52540">
    <property type="entry name" value="P-loop containing nucleoside triphosphate hydrolases"/>
    <property type="match status" value="1"/>
</dbReference>
<dbReference type="GO" id="GO:0005524">
    <property type="term" value="F:ATP binding"/>
    <property type="evidence" value="ECO:0007669"/>
    <property type="project" value="UniProtKB-KW"/>
</dbReference>
<evidence type="ECO:0000256" key="4">
    <source>
        <dbReference type="ARBA" id="ARBA00022741"/>
    </source>
</evidence>
<dbReference type="Pfam" id="PF22590">
    <property type="entry name" value="Cas3-like_C_2"/>
    <property type="match status" value="1"/>
</dbReference>
<keyword evidence="6 11" id="KW-0347">Helicase</keyword>
<evidence type="ECO:0000313" key="11">
    <source>
        <dbReference type="EMBL" id="MBB4134503.1"/>
    </source>
</evidence>
<organism evidence="11 12">
    <name type="scientific">Gordonia humi</name>
    <dbReference type="NCBI Taxonomy" id="686429"/>
    <lineage>
        <taxon>Bacteria</taxon>
        <taxon>Bacillati</taxon>
        <taxon>Actinomycetota</taxon>
        <taxon>Actinomycetes</taxon>
        <taxon>Mycobacteriales</taxon>
        <taxon>Gordoniaceae</taxon>
        <taxon>Gordonia</taxon>
    </lineage>
</organism>
<dbReference type="GO" id="GO:0004386">
    <property type="term" value="F:helicase activity"/>
    <property type="evidence" value="ECO:0007669"/>
    <property type="project" value="UniProtKB-KW"/>
</dbReference>
<dbReference type="GO" id="GO:0046872">
    <property type="term" value="F:metal ion binding"/>
    <property type="evidence" value="ECO:0007669"/>
    <property type="project" value="UniProtKB-KW"/>
</dbReference>
<feature type="domain" description="HD Cas3-type" evidence="10">
    <location>
        <begin position="694"/>
        <end position="871"/>
    </location>
</feature>
<dbReference type="PROSITE" id="PS51643">
    <property type="entry name" value="HD_CAS3"/>
    <property type="match status" value="1"/>
</dbReference>
<keyword evidence="3" id="KW-0479">Metal-binding</keyword>
<dbReference type="InterPro" id="IPR027417">
    <property type="entry name" value="P-loop_NTPase"/>
</dbReference>
<dbReference type="Gene3D" id="3.40.50.300">
    <property type="entry name" value="P-loop containing nucleotide triphosphate hydrolases"/>
    <property type="match status" value="1"/>
</dbReference>
<evidence type="ECO:0000313" key="12">
    <source>
        <dbReference type="Proteomes" id="UP000551501"/>
    </source>
</evidence>
<evidence type="ECO:0000256" key="7">
    <source>
        <dbReference type="ARBA" id="ARBA00022840"/>
    </source>
</evidence>
<evidence type="ECO:0000256" key="8">
    <source>
        <dbReference type="ARBA" id="ARBA00023118"/>
    </source>
</evidence>
<keyword evidence="5 11" id="KW-0378">Hydrolase</keyword>
<evidence type="ECO:0000256" key="3">
    <source>
        <dbReference type="ARBA" id="ARBA00022723"/>
    </source>
</evidence>